<dbReference type="RefSeq" id="WP_036743823.1">
    <property type="nucleotide sequence ID" value="NZ_FOJO01000041.1"/>
</dbReference>
<dbReference type="eggNOG" id="COG3451">
    <property type="taxonomic scope" value="Bacteria"/>
</dbReference>
<dbReference type="Proteomes" id="UP000029846">
    <property type="component" value="Unassembled WGS sequence"/>
</dbReference>
<evidence type="ECO:0000313" key="5">
    <source>
        <dbReference type="EMBL" id="KGJ02206.1"/>
    </source>
</evidence>
<keyword evidence="3" id="KW-0067">ATP-binding</keyword>
<keyword evidence="2" id="KW-0547">Nucleotide-binding</keyword>
<dbReference type="Gene3D" id="3.40.50.300">
    <property type="entry name" value="P-loop containing nucleotide triphosphate hydrolases"/>
    <property type="match status" value="2"/>
</dbReference>
<evidence type="ECO:0000313" key="8">
    <source>
        <dbReference type="Proteomes" id="UP000182312"/>
    </source>
</evidence>
<dbReference type="InterPro" id="IPR051162">
    <property type="entry name" value="T4SS_component"/>
</dbReference>
<dbReference type="Pfam" id="PF03135">
    <property type="entry name" value="CagE_TrbE_VirB"/>
    <property type="match status" value="1"/>
</dbReference>
<organism evidence="5 7">
    <name type="scientific">Paracoccus halophilus</name>
    <dbReference type="NCBI Taxonomy" id="376733"/>
    <lineage>
        <taxon>Bacteria</taxon>
        <taxon>Pseudomonadati</taxon>
        <taxon>Pseudomonadota</taxon>
        <taxon>Alphaproteobacteria</taxon>
        <taxon>Rhodobacterales</taxon>
        <taxon>Paracoccaceae</taxon>
        <taxon>Paracoccus</taxon>
    </lineage>
</organism>
<dbReference type="EMBL" id="JRKN01000043">
    <property type="protein sequence ID" value="KGJ02206.1"/>
    <property type="molecule type" value="Genomic_DNA"/>
</dbReference>
<dbReference type="SMART" id="SM00382">
    <property type="entry name" value="AAA"/>
    <property type="match status" value="1"/>
</dbReference>
<dbReference type="EMBL" id="FOJO01000041">
    <property type="protein sequence ID" value="SFA61869.1"/>
    <property type="molecule type" value="Genomic_DNA"/>
</dbReference>
<dbReference type="AlphaFoldDB" id="A0A099EW09"/>
<evidence type="ECO:0000256" key="1">
    <source>
        <dbReference type="ARBA" id="ARBA00006512"/>
    </source>
</evidence>
<evidence type="ECO:0000259" key="4">
    <source>
        <dbReference type="SMART" id="SM00382"/>
    </source>
</evidence>
<reference evidence="6 8" key="3">
    <citation type="submission" date="2016-10" db="EMBL/GenBank/DDBJ databases">
        <authorList>
            <person name="de Groot N.N."/>
        </authorList>
    </citation>
    <scope>NUCLEOTIDE SEQUENCE [LARGE SCALE GENOMIC DNA]</scope>
    <source>
        <strain evidence="6 8">CGMCC 1.6117</strain>
    </source>
</reference>
<dbReference type="Proteomes" id="UP000182312">
    <property type="component" value="Unassembled WGS sequence"/>
</dbReference>
<comment type="similarity">
    <text evidence="1">Belongs to the TrbE/VirB4 family.</text>
</comment>
<dbReference type="PANTHER" id="PTHR30121:SF12">
    <property type="entry name" value="TYPE IV SECRETION SYSTEM PROTEIN CAGE"/>
    <property type="match status" value="1"/>
</dbReference>
<evidence type="ECO:0000313" key="6">
    <source>
        <dbReference type="EMBL" id="SFA61869.1"/>
    </source>
</evidence>
<reference evidence="5 7" key="1">
    <citation type="submission" date="2014-09" db="EMBL/GenBank/DDBJ databases">
        <authorList>
            <person name="McGinnis J.M."/>
            <person name="Wolfgang W.J."/>
        </authorList>
    </citation>
    <scope>NUCLEOTIDE SEQUENCE [LARGE SCALE GENOMIC DNA]</scope>
    <source>
        <strain evidence="5 7">JCM 14014</strain>
    </source>
</reference>
<dbReference type="STRING" id="376733.SAMN04487972_14115"/>
<proteinExistence type="inferred from homology"/>
<name>A0A099EW09_9RHOB</name>
<sequence length="792" mass="88638">MNRNLPIGPAALEILPQWVRKEESVASKLPYVSLVDDHTIRTKGNEFFQCIRVSGLNSLTVADEMLDRMKDIFASVIAQTGDKFSYTVHKVSRRIDTSLPPVAGDSFAAQIDRRWQGYMQRENLREHTITITVIKRPDVLSKIPFSLKKSRELLASQVNAQVVQLHEVVEFLRTALSNMEPRVLTASSGELLGFLESINTGIEVPTFHSTLDRTVAEAVSNTRVTFKGDKIYLTGGSLPDRVGMIYSIKEYPRESFVTMFDELDLPVDMVVSNYFTPINNSLMEERLSRELRRREAINDKAQNLVNALVEAQNRLASGEVTFGHHQMAVAIYADSEDELAKISSQIRNIAVTAGVKMVTQGYTARTVYFSQHPCNRAYRIREGAITNEQFADMAALHRAAMGKPGGNVPWGTPITWFPTITRSAYRFNFHEEGDPAKEPTNGHTLILGRMGSGKSVQAAFLAAQAQRVGARVFVFDYRRGMEMAVRALGGKYSELRAGERTGLNPLWVETDTAGQEWLSDWLIHLMESGHGQLQPEQSRAVRAAVRQNAEARNLNLRTWTEFAQLVAATPDGGALADRMNEWTDGHRFGWIFGREREDNFSLDGQFVGFDLTDILDSENNKARMAVLSYIFRRIERKIEDKKPTVIIIDEAWKALDNDYFAARIENWLVTARKQNTVVVMMTQFAHQLNASAHGRTLLQALPSKMMLPNKEASVSDYDGLGLNEKELEILMGVNPGSRVALLRADDGSHVIDTDLSALGKLLTILGGMKAGEALVGADYRTRPDFWKGFDDA</sequence>
<dbReference type="OrthoDB" id="9816422at2"/>
<dbReference type="InterPro" id="IPR003593">
    <property type="entry name" value="AAA+_ATPase"/>
</dbReference>
<dbReference type="SUPFAM" id="SSF52540">
    <property type="entry name" value="P-loop containing nucleoside triphosphate hydrolases"/>
    <property type="match status" value="1"/>
</dbReference>
<feature type="domain" description="AAA+ ATPase" evidence="4">
    <location>
        <begin position="440"/>
        <end position="704"/>
    </location>
</feature>
<dbReference type="InterPro" id="IPR027417">
    <property type="entry name" value="P-loop_NTPase"/>
</dbReference>
<dbReference type="GO" id="GO:0005524">
    <property type="term" value="F:ATP binding"/>
    <property type="evidence" value="ECO:0007669"/>
    <property type="project" value="UniProtKB-KW"/>
</dbReference>
<evidence type="ECO:0000313" key="7">
    <source>
        <dbReference type="Proteomes" id="UP000029846"/>
    </source>
</evidence>
<dbReference type="PANTHER" id="PTHR30121">
    <property type="entry name" value="UNCHARACTERIZED PROTEIN YJGR-RELATED"/>
    <property type="match status" value="1"/>
</dbReference>
<keyword evidence="7" id="KW-1185">Reference proteome</keyword>
<reference evidence="5 7" key="2">
    <citation type="submission" date="2014-10" db="EMBL/GenBank/DDBJ databases">
        <title>Paracoccus sanguinis sp. nov., isolated from clinical specimens of New York State patients.</title>
        <authorList>
            <person name="Mingle L.A."/>
            <person name="Cole J.A."/>
            <person name="Lapierre P."/>
            <person name="Musser K.A."/>
        </authorList>
    </citation>
    <scope>NUCLEOTIDE SEQUENCE [LARGE SCALE GENOMIC DNA]</scope>
    <source>
        <strain evidence="5 7">JCM 14014</strain>
    </source>
</reference>
<evidence type="ECO:0000256" key="2">
    <source>
        <dbReference type="ARBA" id="ARBA00022741"/>
    </source>
</evidence>
<gene>
    <name evidence="5" type="ORF">IT41_18135</name>
    <name evidence="6" type="ORF">SAMN04487972_14115</name>
</gene>
<protein>
    <submittedName>
        <fullName evidence="5">Type IV secretion system protein B4</fullName>
    </submittedName>
    <submittedName>
        <fullName evidence="6">Type IV secretion system protein VirB4</fullName>
    </submittedName>
</protein>
<dbReference type="InterPro" id="IPR018145">
    <property type="entry name" value="CagE_TrbE_VirB_cntrl_dom"/>
</dbReference>
<evidence type="ECO:0000256" key="3">
    <source>
        <dbReference type="ARBA" id="ARBA00022840"/>
    </source>
</evidence>
<accession>A0A099EW09</accession>